<keyword evidence="1" id="KW-0472">Membrane</keyword>
<reference evidence="2 3" key="1">
    <citation type="submission" date="2024-03" db="EMBL/GenBank/DDBJ databases">
        <title>Adaptation during the transition from Ophiocordyceps entomopathogen to insect associate is accompanied by gene loss and intensified selection.</title>
        <authorList>
            <person name="Ward C.M."/>
            <person name="Onetto C.A."/>
            <person name="Borneman A.R."/>
        </authorList>
    </citation>
    <scope>NUCLEOTIDE SEQUENCE [LARGE SCALE GENOMIC DNA]</scope>
    <source>
        <strain evidence="2">AWRI1</strain>
        <tissue evidence="2">Single Adult Female</tissue>
    </source>
</reference>
<accession>A0AAN9TN66</accession>
<feature type="transmembrane region" description="Helical" evidence="1">
    <location>
        <begin position="133"/>
        <end position="159"/>
    </location>
</feature>
<organism evidence="2 3">
    <name type="scientific">Parthenolecanium corni</name>
    <dbReference type="NCBI Taxonomy" id="536013"/>
    <lineage>
        <taxon>Eukaryota</taxon>
        <taxon>Metazoa</taxon>
        <taxon>Ecdysozoa</taxon>
        <taxon>Arthropoda</taxon>
        <taxon>Hexapoda</taxon>
        <taxon>Insecta</taxon>
        <taxon>Pterygota</taxon>
        <taxon>Neoptera</taxon>
        <taxon>Paraneoptera</taxon>
        <taxon>Hemiptera</taxon>
        <taxon>Sternorrhyncha</taxon>
        <taxon>Coccoidea</taxon>
        <taxon>Coccidae</taxon>
        <taxon>Parthenolecanium</taxon>
    </lineage>
</organism>
<feature type="transmembrane region" description="Helical" evidence="1">
    <location>
        <begin position="84"/>
        <end position="104"/>
    </location>
</feature>
<keyword evidence="3" id="KW-1185">Reference proteome</keyword>
<dbReference type="Proteomes" id="UP001367676">
    <property type="component" value="Unassembled WGS sequence"/>
</dbReference>
<sequence>MGIVQTLKLSRRRSRGMVSSLLLAGVFPYSLSRTGFDVRKYAWTVFCIFSFGYVTIFTMYSLLHLQTNSFMVKLSSVKTSLSALMCLVLLLITMHKIDYLVAVIKLVDMNFSSYTDEDRFQYKFSASRSSERILMYGSGSFFVIIYTSAVLSHPLYLLFNRDLLKSGSKMLTHTWVPFKGDTVLSFYMAHALLFTVTFPVVLTIAGSVCFSLHVYLEFRNQFERMSYVFHTLEQRIDSRKKNPTWQNSKTNGIAGVEGSRNNCLMFTPLQAKMFNNLLIECIKHYQLIRKCHNFPLVVSIFSWMSHFSSSRFNIRLVDSIFGWMSHFSSRSNFRLVV</sequence>
<keyword evidence="1" id="KW-1133">Transmembrane helix</keyword>
<protein>
    <submittedName>
        <fullName evidence="2">Uncharacterized protein</fullName>
    </submittedName>
</protein>
<evidence type="ECO:0000313" key="2">
    <source>
        <dbReference type="EMBL" id="KAK7601046.1"/>
    </source>
</evidence>
<keyword evidence="1" id="KW-0812">Transmembrane</keyword>
<comment type="caution">
    <text evidence="2">The sequence shown here is derived from an EMBL/GenBank/DDBJ whole genome shotgun (WGS) entry which is preliminary data.</text>
</comment>
<proteinExistence type="predicted"/>
<dbReference type="EMBL" id="JBBCAQ010000010">
    <property type="protein sequence ID" value="KAK7601046.1"/>
    <property type="molecule type" value="Genomic_DNA"/>
</dbReference>
<dbReference type="AlphaFoldDB" id="A0AAN9TN66"/>
<gene>
    <name evidence="2" type="ORF">V9T40_008487</name>
</gene>
<evidence type="ECO:0000256" key="1">
    <source>
        <dbReference type="SAM" id="Phobius"/>
    </source>
</evidence>
<name>A0AAN9TN66_9HEMI</name>
<feature type="transmembrane region" description="Helical" evidence="1">
    <location>
        <begin position="191"/>
        <end position="216"/>
    </location>
</feature>
<evidence type="ECO:0000313" key="3">
    <source>
        <dbReference type="Proteomes" id="UP001367676"/>
    </source>
</evidence>
<feature type="transmembrane region" description="Helical" evidence="1">
    <location>
        <begin position="42"/>
        <end position="63"/>
    </location>
</feature>